<name>A0AA36CYV0_9BILA</name>
<dbReference type="Gene3D" id="4.10.640.10">
    <property type="entry name" value="Ribosomal protein S18"/>
    <property type="match status" value="1"/>
</dbReference>
<dbReference type="Proteomes" id="UP001177023">
    <property type="component" value="Unassembled WGS sequence"/>
</dbReference>
<reference evidence="1" key="1">
    <citation type="submission" date="2023-06" db="EMBL/GenBank/DDBJ databases">
        <authorList>
            <person name="Delattre M."/>
        </authorList>
    </citation>
    <scope>NUCLEOTIDE SEQUENCE</scope>
    <source>
        <strain evidence="1">AF72</strain>
    </source>
</reference>
<dbReference type="EMBL" id="CATQJA010002652">
    <property type="protein sequence ID" value="CAJ0577875.1"/>
    <property type="molecule type" value="Genomic_DNA"/>
</dbReference>
<keyword evidence="2" id="KW-1185">Reference proteome</keyword>
<evidence type="ECO:0008006" key="3">
    <source>
        <dbReference type="Google" id="ProtNLM"/>
    </source>
</evidence>
<dbReference type="GO" id="GO:0003735">
    <property type="term" value="F:structural constituent of ribosome"/>
    <property type="evidence" value="ECO:0007669"/>
    <property type="project" value="InterPro"/>
</dbReference>
<organism evidence="1 2">
    <name type="scientific">Mesorhabditis spiculigera</name>
    <dbReference type="NCBI Taxonomy" id="96644"/>
    <lineage>
        <taxon>Eukaryota</taxon>
        <taxon>Metazoa</taxon>
        <taxon>Ecdysozoa</taxon>
        <taxon>Nematoda</taxon>
        <taxon>Chromadorea</taxon>
        <taxon>Rhabditida</taxon>
        <taxon>Rhabditina</taxon>
        <taxon>Rhabditomorpha</taxon>
        <taxon>Rhabditoidea</taxon>
        <taxon>Rhabditidae</taxon>
        <taxon>Mesorhabditinae</taxon>
        <taxon>Mesorhabditis</taxon>
    </lineage>
</organism>
<dbReference type="PANTHER" id="PTHR13329:SF2">
    <property type="entry name" value="SMALL RIBOSOMAL SUBUNIT PROTEIN MS40"/>
    <property type="match status" value="1"/>
</dbReference>
<accession>A0AA36CYV0</accession>
<dbReference type="AlphaFoldDB" id="A0AA36CYV0"/>
<evidence type="ECO:0000313" key="2">
    <source>
        <dbReference type="Proteomes" id="UP001177023"/>
    </source>
</evidence>
<sequence length="238" mass="28170">MLATGRLLGRRLFSSSAVCATQKRTETIPTPEEAGWAFNHVEKKKGMYKPKHSTQEQIEYMKSKAYFDAYKGLAVYRWYKRNLKGQSIIQPPPRLFCIDKHGRFNVNHACPVCRDEYLFFDFRNPDLILQFLQDGTVQPLDILKTGLCREQYALLRAQLLKAKEHGTITFGVEFRNFDYRQYYPWWSQEPPRQVTRGGLTLPDIHPDPLIEFDAFKPEQNTWWDQYWLRHDKFAKKAK</sequence>
<evidence type="ECO:0000313" key="1">
    <source>
        <dbReference type="EMBL" id="CAJ0577875.1"/>
    </source>
</evidence>
<dbReference type="GO" id="GO:0005739">
    <property type="term" value="C:mitochondrion"/>
    <property type="evidence" value="ECO:0007669"/>
    <property type="project" value="TreeGrafter"/>
</dbReference>
<dbReference type="InterPro" id="IPR040054">
    <property type="entry name" value="MRPS18B"/>
</dbReference>
<comment type="caution">
    <text evidence="1">The sequence shown here is derived from an EMBL/GenBank/DDBJ whole genome shotgun (WGS) entry which is preliminary data.</text>
</comment>
<gene>
    <name evidence="1" type="ORF">MSPICULIGERA_LOCUS16140</name>
</gene>
<dbReference type="SUPFAM" id="SSF46911">
    <property type="entry name" value="Ribosomal protein S18"/>
    <property type="match status" value="1"/>
</dbReference>
<dbReference type="InterPro" id="IPR036870">
    <property type="entry name" value="Ribosomal_bS18_sf"/>
</dbReference>
<feature type="non-terminal residue" evidence="1">
    <location>
        <position position="1"/>
    </location>
</feature>
<dbReference type="PANTHER" id="PTHR13329">
    <property type="entry name" value="MITOCHONDRIAL RIBOSOMAL PROTEIN S18B"/>
    <property type="match status" value="1"/>
</dbReference>
<dbReference type="GO" id="GO:0032543">
    <property type="term" value="P:mitochondrial translation"/>
    <property type="evidence" value="ECO:0007669"/>
    <property type="project" value="InterPro"/>
</dbReference>
<protein>
    <recommendedName>
        <fullName evidence="3">28S ribosomal protein S18b, mitochondrial</fullName>
    </recommendedName>
</protein>
<proteinExistence type="predicted"/>